<reference evidence="11 13" key="2">
    <citation type="submission" date="2019-03" db="EMBL/GenBank/DDBJ databases">
        <title>Genomic Encyclopedia of Type Strains, Phase IV (KMG-IV): sequencing the most valuable type-strain genomes for metagenomic binning, comparative biology and taxonomic classification.</title>
        <authorList>
            <person name="Goeker M."/>
        </authorList>
    </citation>
    <scope>NUCLEOTIDE SEQUENCE [LARGE SCALE GENOMIC DNA]</scope>
    <source>
        <strain evidence="11 13">DSM 17481</strain>
    </source>
</reference>
<dbReference type="Pfam" id="PF04143">
    <property type="entry name" value="Sulf_transp"/>
    <property type="match status" value="1"/>
</dbReference>
<dbReference type="GO" id="GO:0005886">
    <property type="term" value="C:plasma membrane"/>
    <property type="evidence" value="ECO:0007669"/>
    <property type="project" value="UniProtKB-SubCell"/>
</dbReference>
<sequence length="351" mass="37941">MVWTIISGGVLGVIFGFVLQRTHFCMTGGFRDMYTAKNNKMFYAFLLAILIQSVGVLTLVELGYISSPYEDFSLVGTVFGSYLFGIGIVLASGCATGTWYRAGEGLIGSWLALAMYMLSAAMMKYGVLVEFKNTVTSYTRMNDNLAAQLGISVWWLVGLLAIAVGFGISRTLSKRPKNKVATLPQKYQGLRHWLFEKRYHPFVAALAIGIIALVAWPASESTGRAGGLGITTPSANLIHFLVTGDEKRLNWGVFLVIGIFIGSYLAAKGSREFRWRLPDTKTLYHSVIGGFAMGVGASLAGGCTIGNGLTATAVMSSKGWIALAFTILGVWTMAHVLFIRPRRLALANASA</sequence>
<evidence type="ECO:0000313" key="13">
    <source>
        <dbReference type="Proteomes" id="UP000294683"/>
    </source>
</evidence>
<keyword evidence="7 9" id="KW-0472">Membrane</keyword>
<evidence type="ECO:0000313" key="12">
    <source>
        <dbReference type="Proteomes" id="UP000255113"/>
    </source>
</evidence>
<protein>
    <submittedName>
        <fullName evidence="10">Putative inner membrane protein</fullName>
    </submittedName>
</protein>
<feature type="transmembrane region" description="Helical" evidence="9">
    <location>
        <begin position="199"/>
        <end position="218"/>
    </location>
</feature>
<comment type="subcellular location">
    <subcellularLocation>
        <location evidence="1">Cell inner membrane</location>
        <topology evidence="1">Multi-pass membrane protein</topology>
    </subcellularLocation>
</comment>
<keyword evidence="5 9" id="KW-0812">Transmembrane</keyword>
<evidence type="ECO:0000256" key="4">
    <source>
        <dbReference type="ARBA" id="ARBA00022519"/>
    </source>
</evidence>
<dbReference type="PANTHER" id="PTHR30574">
    <property type="entry name" value="INNER MEMBRANE PROTEIN YEDE"/>
    <property type="match status" value="1"/>
</dbReference>
<name>A0A379AYK4_AVIGA</name>
<dbReference type="EMBL" id="UGSQ01000003">
    <property type="protein sequence ID" value="SUB27648.1"/>
    <property type="molecule type" value="Genomic_DNA"/>
</dbReference>
<proteinExistence type="inferred from homology"/>
<keyword evidence="6 9" id="KW-1133">Transmembrane helix</keyword>
<dbReference type="RefSeq" id="WP_103854358.1">
    <property type="nucleotide sequence ID" value="NZ_PQVJ01000053.1"/>
</dbReference>
<accession>A0A379AYK4</accession>
<evidence type="ECO:0000256" key="1">
    <source>
        <dbReference type="ARBA" id="ARBA00004429"/>
    </source>
</evidence>
<keyword evidence="3" id="KW-1003">Cell membrane</keyword>
<feature type="transmembrane region" description="Helical" evidence="9">
    <location>
        <begin position="249"/>
        <end position="267"/>
    </location>
</feature>
<dbReference type="Proteomes" id="UP000255113">
    <property type="component" value="Unassembled WGS sequence"/>
</dbReference>
<feature type="transmembrane region" description="Helical" evidence="9">
    <location>
        <begin position="106"/>
        <end position="125"/>
    </location>
</feature>
<keyword evidence="4" id="KW-0997">Cell inner membrane</keyword>
<evidence type="ECO:0000256" key="7">
    <source>
        <dbReference type="ARBA" id="ARBA00023136"/>
    </source>
</evidence>
<evidence type="ECO:0000313" key="11">
    <source>
        <dbReference type="EMBL" id="TDP27987.1"/>
    </source>
</evidence>
<evidence type="ECO:0000256" key="5">
    <source>
        <dbReference type="ARBA" id="ARBA00022692"/>
    </source>
</evidence>
<reference evidence="10 12" key="1">
    <citation type="submission" date="2018-06" db="EMBL/GenBank/DDBJ databases">
        <authorList>
            <consortium name="Pathogen Informatics"/>
            <person name="Doyle S."/>
        </authorList>
    </citation>
    <scope>NUCLEOTIDE SEQUENCE [LARGE SCALE GENOMIC DNA]</scope>
    <source>
        <strain evidence="10 12">NCTC11188</strain>
    </source>
</reference>
<feature type="transmembrane region" description="Helical" evidence="9">
    <location>
        <begin position="42"/>
        <end position="66"/>
    </location>
</feature>
<feature type="transmembrane region" description="Helical" evidence="9">
    <location>
        <begin position="319"/>
        <end position="339"/>
    </location>
</feature>
<feature type="transmembrane region" description="Helical" evidence="9">
    <location>
        <begin position="6"/>
        <end position="30"/>
    </location>
</feature>
<evidence type="ECO:0000256" key="6">
    <source>
        <dbReference type="ARBA" id="ARBA00022989"/>
    </source>
</evidence>
<organism evidence="10 12">
    <name type="scientific">Avibacterium gallinarum</name>
    <name type="common">Pasteurella gallinarum</name>
    <dbReference type="NCBI Taxonomy" id="755"/>
    <lineage>
        <taxon>Bacteria</taxon>
        <taxon>Pseudomonadati</taxon>
        <taxon>Pseudomonadota</taxon>
        <taxon>Gammaproteobacteria</taxon>
        <taxon>Pasteurellales</taxon>
        <taxon>Pasteurellaceae</taxon>
        <taxon>Avibacterium</taxon>
    </lineage>
</organism>
<keyword evidence="2" id="KW-0813">Transport</keyword>
<keyword evidence="13" id="KW-1185">Reference proteome</keyword>
<dbReference type="InterPro" id="IPR007272">
    <property type="entry name" value="Sulf_transp_TsuA/YedE"/>
</dbReference>
<evidence type="ECO:0000256" key="9">
    <source>
        <dbReference type="SAM" id="Phobius"/>
    </source>
</evidence>
<evidence type="ECO:0000256" key="2">
    <source>
        <dbReference type="ARBA" id="ARBA00022448"/>
    </source>
</evidence>
<feature type="transmembrane region" description="Helical" evidence="9">
    <location>
        <begin position="72"/>
        <end position="94"/>
    </location>
</feature>
<evidence type="ECO:0000256" key="8">
    <source>
        <dbReference type="ARBA" id="ARBA00035655"/>
    </source>
</evidence>
<dbReference type="EMBL" id="SNXJ01000008">
    <property type="protein sequence ID" value="TDP27987.1"/>
    <property type="molecule type" value="Genomic_DNA"/>
</dbReference>
<dbReference type="Proteomes" id="UP000294683">
    <property type="component" value="Unassembled WGS sequence"/>
</dbReference>
<gene>
    <name evidence="10" type="primary">yeeE_2</name>
    <name evidence="11" type="ORF">EV689_108102</name>
    <name evidence="10" type="ORF">NCTC11188_01815</name>
</gene>
<feature type="transmembrane region" description="Helical" evidence="9">
    <location>
        <begin position="145"/>
        <end position="168"/>
    </location>
</feature>
<dbReference type="PANTHER" id="PTHR30574:SF1">
    <property type="entry name" value="SULPHUR TRANSPORT DOMAIN-CONTAINING PROTEIN"/>
    <property type="match status" value="1"/>
</dbReference>
<evidence type="ECO:0000313" key="10">
    <source>
        <dbReference type="EMBL" id="SUB27648.1"/>
    </source>
</evidence>
<evidence type="ECO:0000256" key="3">
    <source>
        <dbReference type="ARBA" id="ARBA00022475"/>
    </source>
</evidence>
<comment type="similarity">
    <text evidence="8">Belongs to the TsuA/YedE (TC 9.B.102) family.</text>
</comment>
<dbReference type="AlphaFoldDB" id="A0A379AYK4"/>
<feature type="transmembrane region" description="Helical" evidence="9">
    <location>
        <begin position="287"/>
        <end position="307"/>
    </location>
</feature>